<dbReference type="InterPro" id="IPR036174">
    <property type="entry name" value="Znf_Sec23_Sec24_sf"/>
</dbReference>
<dbReference type="Pfam" id="PF04815">
    <property type="entry name" value="Sec23_helical"/>
    <property type="match status" value="1"/>
</dbReference>
<evidence type="ECO:0000256" key="12">
    <source>
        <dbReference type="ARBA" id="ARBA00037370"/>
    </source>
</evidence>
<evidence type="ECO:0000256" key="10">
    <source>
        <dbReference type="ARBA" id="ARBA00023136"/>
    </source>
</evidence>
<dbReference type="InterPro" id="IPR012990">
    <property type="entry name" value="Beta-sandwich_Sec23_24"/>
</dbReference>
<dbReference type="FunFam" id="3.40.50.410:FF:000011">
    <property type="entry name" value="Protein transport protein SEC23"/>
    <property type="match status" value="1"/>
</dbReference>
<dbReference type="SUPFAM" id="SSF81995">
    <property type="entry name" value="beta-sandwich domain of Sec23/24"/>
    <property type="match status" value="1"/>
</dbReference>
<feature type="domain" description="Zinc finger Sec23/Sec24-type" evidence="15">
    <location>
        <begin position="58"/>
        <end position="93"/>
    </location>
</feature>
<evidence type="ECO:0000256" key="9">
    <source>
        <dbReference type="ARBA" id="ARBA00022927"/>
    </source>
</evidence>
<dbReference type="InterPro" id="IPR036465">
    <property type="entry name" value="vWFA_dom_sf"/>
</dbReference>
<dbReference type="Pfam" id="PF00626">
    <property type="entry name" value="Gelsolin"/>
    <property type="match status" value="1"/>
</dbReference>
<comment type="function">
    <text evidence="12">Component of the coat protein complex II (COPII) which promotes the formation of transport vesicles from the endoplasmic reticulum (ER). The coat has two main functions, the physical deformation of the endoplasmic reticulum membrane into vesicles and the selection of cargo molecules for their transport to the Golgi complex.</text>
</comment>
<dbReference type="Pfam" id="PF08033">
    <property type="entry name" value="Sec23_BS"/>
    <property type="match status" value="1"/>
</dbReference>
<dbReference type="InterPro" id="IPR007123">
    <property type="entry name" value="Gelsolin-like_dom"/>
</dbReference>
<dbReference type="InterPro" id="IPR036180">
    <property type="entry name" value="Gelsolin-like_dom_sf"/>
</dbReference>
<dbReference type="InterPro" id="IPR006896">
    <property type="entry name" value="Sec23/24_trunk_dom"/>
</dbReference>
<dbReference type="Gene3D" id="3.40.20.10">
    <property type="entry name" value="Severin"/>
    <property type="match status" value="1"/>
</dbReference>
<sequence length="730" mass="82161">MATFQEFIQQNEDRDGVRCSWNLWPSSRLEATRMVVPVSCLFTPLKERPNLPPVQYEPVLCSRATCKAVLNPLCQVDFRAKIWACNFCFQRNPRGPAAPLVFLYVVDTCLEEEDLQALRESLQMSLSLLPPNALVGLITFGRMIQVHELSCEGISKSYVFRGTKELTPKQIHEMLGLMKPTTSVPQEAAASCRFLQPVHKVDLNLTDLLGELQRDPWPVPQGKRPLRSTGIALSIAVALLEGTFPNTGARMMLFTGGPPTQGPGMVVGDELKTPIRSWHDIQKDNAHHMKKAIKYHEALANRAAVNGHSIDIYACALDQTGLLEMKCLSNLTGGHIVMGDSFNTSLFKQTFQRVFSKDYNGEFRMAFGASLEVKTSRELKVSGAIGPCVSLNAKGPSVSENEMGVGGTCQWKICSLNPSTTLALYFEVVNQHNSPIPQGGRGAIQFVTQYQHSNTQRRIRVTTIARNWADAQSQIQHIEASFDQEAAAVLMARLGVFRAESEEGPDVLRWLDRQLIRLCQKFGQYNKEDPNSFRLSESLSLYPQFMFHLRRSPFLQVFNNSPDESSYYRHQFVRQDLTQSLIMIQPILYSYSFHGPPEPVLLDSSSILPDHILLMDTFFQLVIYHGETIAQWRKAGYQEMPEYENFRQLLQAPVDDAQEILQTRFPMPRYIDTEHGGSQARFLLSKVNPSQTHNNLYAWGQEAGAPILTDDVSLQVFMDHLKKLAVSSSA</sequence>
<protein>
    <recommendedName>
        <fullName evidence="13">Protein transport protein SEC23</fullName>
    </recommendedName>
</protein>
<comment type="subcellular location">
    <subcellularLocation>
        <location evidence="13">Cytoplasmic vesicle</location>
        <location evidence="13">COPII-coated vesicle membrane</location>
        <topology evidence="13">Peripheral membrane protein</topology>
        <orientation evidence="13">Cytoplasmic side</orientation>
    </subcellularLocation>
    <subcellularLocation>
        <location evidence="1 13">Endoplasmic reticulum membrane</location>
        <topology evidence="1 13">Peripheral membrane protein</topology>
        <orientation evidence="1 13">Cytoplasmic side</orientation>
    </subcellularLocation>
    <subcellularLocation>
        <location evidence="13">Cytoplasm</location>
        <location evidence="13">Cytosol</location>
    </subcellularLocation>
</comment>
<feature type="domain" description="Sec23/Sec24 trunk" evidence="16">
    <location>
        <begin position="98"/>
        <end position="355"/>
    </location>
</feature>
<keyword evidence="3 13" id="KW-0813">Transport</keyword>
<organism evidence="19 20">
    <name type="scientific">Astyanax mexicanus</name>
    <name type="common">Blind cave fish</name>
    <name type="synonym">Astyanax fasciatus mexicanus</name>
    <dbReference type="NCBI Taxonomy" id="7994"/>
    <lineage>
        <taxon>Eukaryota</taxon>
        <taxon>Metazoa</taxon>
        <taxon>Chordata</taxon>
        <taxon>Craniata</taxon>
        <taxon>Vertebrata</taxon>
        <taxon>Euteleostomi</taxon>
        <taxon>Actinopterygii</taxon>
        <taxon>Neopterygii</taxon>
        <taxon>Teleostei</taxon>
        <taxon>Ostariophysi</taxon>
        <taxon>Characiformes</taxon>
        <taxon>Characoidei</taxon>
        <taxon>Acestrorhamphidae</taxon>
        <taxon>Acestrorhamphinae</taxon>
        <taxon>Astyanax</taxon>
    </lineage>
</organism>
<dbReference type="InterPro" id="IPR037550">
    <property type="entry name" value="Sec23_C"/>
</dbReference>
<evidence type="ECO:0000256" key="7">
    <source>
        <dbReference type="ARBA" id="ARBA00022833"/>
    </source>
</evidence>
<reference evidence="19" key="1">
    <citation type="submission" date="2025-08" db="UniProtKB">
        <authorList>
            <consortium name="Ensembl"/>
        </authorList>
    </citation>
    <scope>IDENTIFICATION</scope>
</reference>
<evidence type="ECO:0000256" key="11">
    <source>
        <dbReference type="ARBA" id="ARBA00023329"/>
    </source>
</evidence>
<dbReference type="GO" id="GO:0070971">
    <property type="term" value="C:endoplasmic reticulum exit site"/>
    <property type="evidence" value="ECO:0007669"/>
    <property type="project" value="TreeGrafter"/>
</dbReference>
<evidence type="ECO:0000256" key="1">
    <source>
        <dbReference type="ARBA" id="ARBA00004397"/>
    </source>
</evidence>
<name>A0A8B9H7U5_ASTMX</name>
<dbReference type="SUPFAM" id="SSF82754">
    <property type="entry name" value="C-terminal, gelsolin-like domain of Sec23/24"/>
    <property type="match status" value="1"/>
</dbReference>
<feature type="domain" description="Sec23/Sec24 beta-sandwich" evidence="18">
    <location>
        <begin position="366"/>
        <end position="469"/>
    </location>
</feature>
<dbReference type="InterPro" id="IPR029006">
    <property type="entry name" value="ADF-H/Gelsolin-like_dom_sf"/>
</dbReference>
<dbReference type="InterPro" id="IPR006895">
    <property type="entry name" value="Znf_Sec23_Sec24"/>
</dbReference>
<evidence type="ECO:0000256" key="3">
    <source>
        <dbReference type="ARBA" id="ARBA00022448"/>
    </source>
</evidence>
<keyword evidence="4 13" id="KW-0963">Cytoplasm</keyword>
<dbReference type="Gene3D" id="3.40.50.410">
    <property type="entry name" value="von Willebrand factor, type A domain"/>
    <property type="match status" value="1"/>
</dbReference>
<evidence type="ECO:0000313" key="19">
    <source>
        <dbReference type="Ensembl" id="ENSAMXP00005006312.1"/>
    </source>
</evidence>
<dbReference type="CDD" id="cd01478">
    <property type="entry name" value="Sec23-like"/>
    <property type="match status" value="1"/>
</dbReference>
<dbReference type="SUPFAM" id="SSF53300">
    <property type="entry name" value="vWA-like"/>
    <property type="match status" value="1"/>
</dbReference>
<keyword evidence="9 13" id="KW-0653">Protein transport</keyword>
<dbReference type="InterPro" id="IPR036175">
    <property type="entry name" value="Sec23/24_helical_dom_sf"/>
</dbReference>
<dbReference type="SUPFAM" id="SSF82919">
    <property type="entry name" value="Zn-finger domain of Sec23/24"/>
    <property type="match status" value="1"/>
</dbReference>
<evidence type="ECO:0000259" key="15">
    <source>
        <dbReference type="Pfam" id="PF04810"/>
    </source>
</evidence>
<dbReference type="GO" id="GO:0005789">
    <property type="term" value="C:endoplasmic reticulum membrane"/>
    <property type="evidence" value="ECO:0007669"/>
    <property type="project" value="UniProtKB-SubCell"/>
</dbReference>
<dbReference type="Pfam" id="PF04811">
    <property type="entry name" value="Sec23_trunk"/>
    <property type="match status" value="1"/>
</dbReference>
<keyword evidence="11 13" id="KW-0968">Cytoplasmic vesicle</keyword>
<dbReference type="Pfam" id="PF04810">
    <property type="entry name" value="zf-Sec23_Sec24"/>
    <property type="match status" value="1"/>
</dbReference>
<dbReference type="AlphaFoldDB" id="A0A8B9H7U5"/>
<dbReference type="GO" id="GO:0090110">
    <property type="term" value="P:COPII-coated vesicle cargo loading"/>
    <property type="evidence" value="ECO:0007669"/>
    <property type="project" value="TreeGrafter"/>
</dbReference>
<dbReference type="FunFam" id="2.60.40.1670:FF:000006">
    <property type="entry name" value="Protein transport protein SEC23"/>
    <property type="match status" value="1"/>
</dbReference>
<dbReference type="Proteomes" id="UP000694621">
    <property type="component" value="Unplaced"/>
</dbReference>
<dbReference type="FunFam" id="3.40.20.10:FF:000003">
    <property type="entry name" value="Protein transport protein SEC23"/>
    <property type="match status" value="1"/>
</dbReference>
<dbReference type="Gene3D" id="2.60.40.1670">
    <property type="entry name" value="beta-sandwich domain of Sec23/24"/>
    <property type="match status" value="1"/>
</dbReference>
<evidence type="ECO:0000313" key="20">
    <source>
        <dbReference type="Proteomes" id="UP000694621"/>
    </source>
</evidence>
<keyword evidence="6 13" id="KW-0256">Endoplasmic reticulum</keyword>
<dbReference type="PANTHER" id="PTHR11141">
    <property type="entry name" value="PROTEIN TRANSPORT PROTEIN SEC23"/>
    <property type="match status" value="1"/>
</dbReference>
<evidence type="ECO:0000256" key="2">
    <source>
        <dbReference type="ARBA" id="ARBA00009210"/>
    </source>
</evidence>
<evidence type="ECO:0000259" key="18">
    <source>
        <dbReference type="Pfam" id="PF08033"/>
    </source>
</evidence>
<dbReference type="GO" id="GO:0006886">
    <property type="term" value="P:intracellular protein transport"/>
    <property type="evidence" value="ECO:0007669"/>
    <property type="project" value="InterPro"/>
</dbReference>
<dbReference type="CDD" id="cd11287">
    <property type="entry name" value="Sec23_C"/>
    <property type="match status" value="1"/>
</dbReference>
<evidence type="ECO:0000259" key="14">
    <source>
        <dbReference type="Pfam" id="PF00626"/>
    </source>
</evidence>
<dbReference type="GO" id="GO:0030127">
    <property type="term" value="C:COPII vesicle coat"/>
    <property type="evidence" value="ECO:0007669"/>
    <property type="project" value="InterPro"/>
</dbReference>
<proteinExistence type="inferred from homology"/>
<dbReference type="SUPFAM" id="SSF81811">
    <property type="entry name" value="Helical domain of Sec23/24"/>
    <property type="match status" value="1"/>
</dbReference>
<dbReference type="Ensembl" id="ENSAMXT00005007155.1">
    <property type="protein sequence ID" value="ENSAMXP00005006312.1"/>
    <property type="gene ID" value="ENSAMXG00005003668.1"/>
</dbReference>
<dbReference type="InterPro" id="IPR006900">
    <property type="entry name" value="Sec23/24_helical_dom"/>
</dbReference>
<dbReference type="FunFam" id="1.20.120.730:FF:000003">
    <property type="entry name" value="Protein transport protein SEC23"/>
    <property type="match status" value="1"/>
</dbReference>
<keyword evidence="10 13" id="KW-0472">Membrane</keyword>
<feature type="domain" description="Gelsolin-like" evidence="14">
    <location>
        <begin position="597"/>
        <end position="683"/>
    </location>
</feature>
<accession>A0A8B9H7U5</accession>
<dbReference type="InterPro" id="IPR037364">
    <property type="entry name" value="Sec23"/>
</dbReference>
<evidence type="ECO:0000256" key="8">
    <source>
        <dbReference type="ARBA" id="ARBA00022892"/>
    </source>
</evidence>
<dbReference type="GO" id="GO:0005096">
    <property type="term" value="F:GTPase activator activity"/>
    <property type="evidence" value="ECO:0007669"/>
    <property type="project" value="TreeGrafter"/>
</dbReference>
<dbReference type="PANTHER" id="PTHR11141:SF10">
    <property type="entry name" value="PROTEIN TRANSPORT PROTEIN SEC23B"/>
    <property type="match status" value="1"/>
</dbReference>
<evidence type="ECO:0000259" key="16">
    <source>
        <dbReference type="Pfam" id="PF04811"/>
    </source>
</evidence>
<feature type="domain" description="Sec23/Sec24 helical" evidence="17">
    <location>
        <begin position="483"/>
        <end position="581"/>
    </location>
</feature>
<keyword evidence="8 13" id="KW-0931">ER-Golgi transport</keyword>
<dbReference type="GO" id="GO:0005829">
    <property type="term" value="C:cytosol"/>
    <property type="evidence" value="ECO:0007669"/>
    <property type="project" value="UniProtKB-SubCell"/>
</dbReference>
<dbReference type="Gene3D" id="1.20.120.730">
    <property type="entry name" value="Sec23/Sec24 helical domain"/>
    <property type="match status" value="1"/>
</dbReference>
<keyword evidence="5 13" id="KW-0479">Metal-binding</keyword>
<keyword evidence="7 13" id="KW-0862">Zinc</keyword>
<dbReference type="GO" id="GO:0008270">
    <property type="term" value="F:zinc ion binding"/>
    <property type="evidence" value="ECO:0007669"/>
    <property type="project" value="InterPro"/>
</dbReference>
<comment type="similarity">
    <text evidence="2 13">Belongs to the SEC23/SEC24 family. SEC23 subfamily.</text>
</comment>
<evidence type="ECO:0000256" key="13">
    <source>
        <dbReference type="RuleBase" id="RU365030"/>
    </source>
</evidence>
<evidence type="ECO:0000256" key="4">
    <source>
        <dbReference type="ARBA" id="ARBA00022490"/>
    </source>
</evidence>
<evidence type="ECO:0000256" key="5">
    <source>
        <dbReference type="ARBA" id="ARBA00022723"/>
    </source>
</evidence>
<evidence type="ECO:0000256" key="6">
    <source>
        <dbReference type="ARBA" id="ARBA00022824"/>
    </source>
</evidence>
<evidence type="ECO:0000259" key="17">
    <source>
        <dbReference type="Pfam" id="PF04815"/>
    </source>
</evidence>